<feature type="domain" description="AMMECR1" evidence="1">
    <location>
        <begin position="1"/>
        <end position="168"/>
    </location>
</feature>
<accession>A0A645I3T3</accession>
<organism evidence="2">
    <name type="scientific">bioreactor metagenome</name>
    <dbReference type="NCBI Taxonomy" id="1076179"/>
    <lineage>
        <taxon>unclassified sequences</taxon>
        <taxon>metagenomes</taxon>
        <taxon>ecological metagenomes</taxon>
    </lineage>
</organism>
<dbReference type="SUPFAM" id="SSF143447">
    <property type="entry name" value="AMMECR1-like"/>
    <property type="match status" value="1"/>
</dbReference>
<dbReference type="Gene3D" id="3.30.700.20">
    <property type="entry name" value="Hypothetical protein ph0010, domain 1"/>
    <property type="match status" value="1"/>
</dbReference>
<dbReference type="InterPro" id="IPR002733">
    <property type="entry name" value="AMMECR1_domain"/>
</dbReference>
<name>A0A645I3T3_9ZZZZ</name>
<comment type="caution">
    <text evidence="2">The sequence shown here is derived from an EMBL/GenBank/DDBJ whole genome shotgun (WGS) entry which is preliminary data.</text>
</comment>
<dbReference type="InterPro" id="IPR027485">
    <property type="entry name" value="AMMECR1_N"/>
</dbReference>
<dbReference type="PROSITE" id="PS51112">
    <property type="entry name" value="AMMECR1"/>
    <property type="match status" value="1"/>
</dbReference>
<gene>
    <name evidence="2" type="ORF">SDC9_193093</name>
</gene>
<dbReference type="PANTHER" id="PTHR13016:SF0">
    <property type="entry name" value="AMME SYNDROME CANDIDATE GENE 1 PROTEIN"/>
    <property type="match status" value="1"/>
</dbReference>
<evidence type="ECO:0000313" key="2">
    <source>
        <dbReference type="EMBL" id="MPN45526.1"/>
    </source>
</evidence>
<protein>
    <recommendedName>
        <fullName evidence="1">AMMECR1 domain-containing protein</fullName>
    </recommendedName>
</protein>
<sequence length="168" mass="18549">MSAPVKLAHDSLRHYLESGQKLPVPKKLAPELAGRAGAFVSMKKFGHLRGCIGTFEPTQPNLAAEIIEMAISAGIHDPRFEPVRIEELSDIVFSVDILSSPEQVASINELDPQKYGVIVKHGYRSGLLLPALEGVDTVEEQIGIAMQKAGIDPDQEIELFRFYVTRYH</sequence>
<dbReference type="NCBIfam" id="TIGR00296">
    <property type="entry name" value="TIGR00296 family protein"/>
    <property type="match status" value="1"/>
</dbReference>
<dbReference type="Pfam" id="PF01871">
    <property type="entry name" value="AMMECR1"/>
    <property type="match status" value="1"/>
</dbReference>
<evidence type="ECO:0000259" key="1">
    <source>
        <dbReference type="PROSITE" id="PS51112"/>
    </source>
</evidence>
<reference evidence="2" key="1">
    <citation type="submission" date="2019-08" db="EMBL/GenBank/DDBJ databases">
        <authorList>
            <person name="Kucharzyk K."/>
            <person name="Murdoch R.W."/>
            <person name="Higgins S."/>
            <person name="Loffler F."/>
        </authorList>
    </citation>
    <scope>NUCLEOTIDE SEQUENCE</scope>
</reference>
<proteinExistence type="predicted"/>
<dbReference type="PANTHER" id="PTHR13016">
    <property type="entry name" value="AMMECR1 HOMOLOG"/>
    <property type="match status" value="1"/>
</dbReference>
<dbReference type="NCBIfam" id="TIGR04335">
    <property type="entry name" value="AmmeMemoSam_A"/>
    <property type="match status" value="1"/>
</dbReference>
<dbReference type="InterPro" id="IPR027623">
    <property type="entry name" value="AmmeMemoSam_A"/>
</dbReference>
<dbReference type="InterPro" id="IPR036071">
    <property type="entry name" value="AMMECR1_dom_sf"/>
</dbReference>
<dbReference type="AlphaFoldDB" id="A0A645I3T3"/>
<dbReference type="Gene3D" id="3.30.1490.150">
    <property type="entry name" value="Hypothetical protein ph0010, domain 2"/>
    <property type="match status" value="1"/>
</dbReference>
<dbReference type="EMBL" id="VSSQ01105506">
    <property type="protein sequence ID" value="MPN45526.1"/>
    <property type="molecule type" value="Genomic_DNA"/>
</dbReference>
<dbReference type="InterPro" id="IPR023473">
    <property type="entry name" value="AMMECR1"/>
</dbReference>